<comment type="caution">
    <text evidence="5">The sequence shown here is derived from an EMBL/GenBank/DDBJ whole genome shotgun (WGS) entry which is preliminary data.</text>
</comment>
<dbReference type="GO" id="GO:0042026">
    <property type="term" value="P:protein refolding"/>
    <property type="evidence" value="ECO:0007669"/>
    <property type="project" value="TreeGrafter"/>
</dbReference>
<dbReference type="Pfam" id="PF00226">
    <property type="entry name" value="DnaJ"/>
    <property type="match status" value="1"/>
</dbReference>
<evidence type="ECO:0000256" key="3">
    <source>
        <dbReference type="ARBA" id="ARBA00023186"/>
    </source>
</evidence>
<dbReference type="EMBL" id="SSOB01000019">
    <property type="protein sequence ID" value="THF77567.1"/>
    <property type="molecule type" value="Genomic_DNA"/>
</dbReference>
<evidence type="ECO:0000313" key="5">
    <source>
        <dbReference type="EMBL" id="THF77567.1"/>
    </source>
</evidence>
<dbReference type="PROSITE" id="PS50076">
    <property type="entry name" value="DNAJ_2"/>
    <property type="match status" value="1"/>
</dbReference>
<organism evidence="5 6">
    <name type="scientific">Cohnella fermenti</name>
    <dbReference type="NCBI Taxonomy" id="2565925"/>
    <lineage>
        <taxon>Bacteria</taxon>
        <taxon>Bacillati</taxon>
        <taxon>Bacillota</taxon>
        <taxon>Bacilli</taxon>
        <taxon>Bacillales</taxon>
        <taxon>Paenibacillaceae</taxon>
        <taxon>Cohnella</taxon>
    </lineage>
</organism>
<dbReference type="PANTHER" id="PTHR43096">
    <property type="entry name" value="DNAJ HOMOLOG 1, MITOCHONDRIAL-RELATED"/>
    <property type="match status" value="1"/>
</dbReference>
<dbReference type="InterPro" id="IPR001623">
    <property type="entry name" value="DnaJ_domain"/>
</dbReference>
<dbReference type="Pfam" id="PF14559">
    <property type="entry name" value="TPR_19"/>
    <property type="match status" value="1"/>
</dbReference>
<keyword evidence="1" id="KW-0235">DNA replication</keyword>
<dbReference type="PANTHER" id="PTHR43096:SF52">
    <property type="entry name" value="DNAJ HOMOLOG 1, MITOCHONDRIAL-RELATED"/>
    <property type="match status" value="1"/>
</dbReference>
<dbReference type="Gene3D" id="1.10.287.110">
    <property type="entry name" value="DnaJ domain"/>
    <property type="match status" value="1"/>
</dbReference>
<sequence>MERAAPARRRTTKKPKVENYYKILGLRANASADSIKASYIRLVKQFPPEQHPEEFQQIRRAYETLRNPAKRKEYDFQRKYGGSISKLMDEAYDLMEDAQFDKAKALFRKALEFSPNAVGARIGLIQALMLNEEPEAAHEEIVLLMEMDKSEEDQRHTFLWVAKLLLDLGEPEEALRYLDQAREKFPDYSSMFMPLTIVVYRALDRTEEAFSLIESRLSDVDSQQPDDLPLFTDWINAMLALGKRQYWSKVKPRVKKFLKSITDEDDRTIAINALMDECNDYIKGSMFQHAEFFVELAGFLDGKNETVRAAKQSLNYCIRLQIELERMPAEHILQPATGMAALMFYQEEFNGKQGNVMAEILESIDLFGAPTNPAEELRQLRIRYPLVYHQYREQWDDWFDKQSSRS</sequence>
<name>A0A4S4BRI6_9BACL</name>
<dbReference type="Gene3D" id="1.25.40.10">
    <property type="entry name" value="Tetratricopeptide repeat domain"/>
    <property type="match status" value="2"/>
</dbReference>
<keyword evidence="2" id="KW-0346">Stress response</keyword>
<feature type="domain" description="J" evidence="4">
    <location>
        <begin position="19"/>
        <end position="78"/>
    </location>
</feature>
<dbReference type="SMART" id="SM00271">
    <property type="entry name" value="DnaJ"/>
    <property type="match status" value="1"/>
</dbReference>
<keyword evidence="3" id="KW-0143">Chaperone</keyword>
<evidence type="ECO:0000259" key="4">
    <source>
        <dbReference type="PROSITE" id="PS50076"/>
    </source>
</evidence>
<dbReference type="InterPro" id="IPR018253">
    <property type="entry name" value="DnaJ_domain_CS"/>
</dbReference>
<dbReference type="InterPro" id="IPR011990">
    <property type="entry name" value="TPR-like_helical_dom_sf"/>
</dbReference>
<protein>
    <submittedName>
        <fullName evidence="5">Tetratricopeptide repeat protein</fullName>
    </submittedName>
</protein>
<dbReference type="SUPFAM" id="SSF46565">
    <property type="entry name" value="Chaperone J-domain"/>
    <property type="match status" value="1"/>
</dbReference>
<dbReference type="SUPFAM" id="SSF48452">
    <property type="entry name" value="TPR-like"/>
    <property type="match status" value="1"/>
</dbReference>
<dbReference type="PROSITE" id="PS00636">
    <property type="entry name" value="DNAJ_1"/>
    <property type="match status" value="1"/>
</dbReference>
<evidence type="ECO:0000256" key="2">
    <source>
        <dbReference type="ARBA" id="ARBA00023016"/>
    </source>
</evidence>
<proteinExistence type="predicted"/>
<dbReference type="Pfam" id="PF13432">
    <property type="entry name" value="TPR_16"/>
    <property type="match status" value="1"/>
</dbReference>
<reference evidence="5 6" key="1">
    <citation type="submission" date="2019-04" db="EMBL/GenBank/DDBJ databases">
        <title>Cohnella sp. nov. isolated from preserved vegetables.</title>
        <authorList>
            <person name="Lin S.-Y."/>
            <person name="Hung M.-H."/>
            <person name="Young C.-C."/>
        </authorList>
    </citation>
    <scope>NUCLEOTIDE SEQUENCE [LARGE SCALE GENOMIC DNA]</scope>
    <source>
        <strain evidence="5 6">CC-MHH1044</strain>
    </source>
</reference>
<evidence type="ECO:0000313" key="6">
    <source>
        <dbReference type="Proteomes" id="UP000310636"/>
    </source>
</evidence>
<accession>A0A4S4BRI6</accession>
<dbReference type="AlphaFoldDB" id="A0A4S4BRI6"/>
<dbReference type="InterPro" id="IPR036869">
    <property type="entry name" value="J_dom_sf"/>
</dbReference>
<dbReference type="OrthoDB" id="9816462at2"/>
<dbReference type="GO" id="GO:0051082">
    <property type="term" value="F:unfolded protein binding"/>
    <property type="evidence" value="ECO:0007669"/>
    <property type="project" value="TreeGrafter"/>
</dbReference>
<gene>
    <name evidence="5" type="ORF">E6C55_16250</name>
</gene>
<dbReference type="Proteomes" id="UP000310636">
    <property type="component" value="Unassembled WGS sequence"/>
</dbReference>
<dbReference type="GO" id="GO:0006260">
    <property type="term" value="P:DNA replication"/>
    <property type="evidence" value="ECO:0007669"/>
    <property type="project" value="UniProtKB-KW"/>
</dbReference>
<keyword evidence="6" id="KW-1185">Reference proteome</keyword>
<dbReference type="PRINTS" id="PR00625">
    <property type="entry name" value="JDOMAIN"/>
</dbReference>
<evidence type="ECO:0000256" key="1">
    <source>
        <dbReference type="ARBA" id="ARBA00022705"/>
    </source>
</evidence>
<dbReference type="GO" id="GO:0005737">
    <property type="term" value="C:cytoplasm"/>
    <property type="evidence" value="ECO:0007669"/>
    <property type="project" value="TreeGrafter"/>
</dbReference>
<dbReference type="RefSeq" id="WP_136370867.1">
    <property type="nucleotide sequence ID" value="NZ_SSOB01000019.1"/>
</dbReference>
<dbReference type="CDD" id="cd06257">
    <property type="entry name" value="DnaJ"/>
    <property type="match status" value="1"/>
</dbReference>